<evidence type="ECO:0000259" key="3">
    <source>
        <dbReference type="PROSITE" id="PS50255"/>
    </source>
</evidence>
<evidence type="ECO:0000256" key="2">
    <source>
        <dbReference type="SAM" id="Phobius"/>
    </source>
</evidence>
<dbReference type="Pfam" id="PF00173">
    <property type="entry name" value="Cyt-b5"/>
    <property type="match status" value="1"/>
</dbReference>
<dbReference type="Gene3D" id="3.10.120.10">
    <property type="entry name" value="Cytochrome b5-like heme/steroid binding domain"/>
    <property type="match status" value="1"/>
</dbReference>
<evidence type="ECO:0000313" key="4">
    <source>
        <dbReference type="EMBL" id="KAK3271677.1"/>
    </source>
</evidence>
<dbReference type="InterPro" id="IPR010869">
    <property type="entry name" value="DUF1501"/>
</dbReference>
<dbReference type="PANTHER" id="PTHR24216">
    <property type="entry name" value="PAXILLIN-RELATED"/>
    <property type="match status" value="1"/>
</dbReference>
<evidence type="ECO:0000256" key="1">
    <source>
        <dbReference type="SAM" id="MobiDB-lite"/>
    </source>
</evidence>
<feature type="region of interest" description="Disordered" evidence="1">
    <location>
        <begin position="745"/>
        <end position="781"/>
    </location>
</feature>
<proteinExistence type="predicted"/>
<keyword evidence="5" id="KW-1185">Reference proteome</keyword>
<comment type="caution">
    <text evidence="4">The sequence shown here is derived from an EMBL/GenBank/DDBJ whole genome shotgun (WGS) entry which is preliminary data.</text>
</comment>
<feature type="compositionally biased region" description="Polar residues" evidence="1">
    <location>
        <begin position="310"/>
        <end position="326"/>
    </location>
</feature>
<feature type="region of interest" description="Disordered" evidence="1">
    <location>
        <begin position="34"/>
        <end position="62"/>
    </location>
</feature>
<feature type="compositionally biased region" description="Pro residues" evidence="1">
    <location>
        <begin position="127"/>
        <end position="145"/>
    </location>
</feature>
<dbReference type="Pfam" id="PF08811">
    <property type="entry name" value="DUF1800"/>
    <property type="match status" value="1"/>
</dbReference>
<feature type="region of interest" description="Disordered" evidence="1">
    <location>
        <begin position="105"/>
        <end position="145"/>
    </location>
</feature>
<feature type="compositionally biased region" description="Polar residues" evidence="1">
    <location>
        <begin position="756"/>
        <end position="767"/>
    </location>
</feature>
<feature type="domain" description="Cytochrome b5 heme-binding" evidence="3">
    <location>
        <begin position="381"/>
        <end position="423"/>
    </location>
</feature>
<gene>
    <name evidence="4" type="ORF">CYMTET_19990</name>
</gene>
<dbReference type="SMART" id="SM01117">
    <property type="entry name" value="Cyt-b5"/>
    <property type="match status" value="1"/>
</dbReference>
<dbReference type="Pfam" id="PF07394">
    <property type="entry name" value="DUF1501"/>
    <property type="match status" value="1"/>
</dbReference>
<keyword evidence="2" id="KW-0812">Transmembrane</keyword>
<feature type="transmembrane region" description="Helical" evidence="2">
    <location>
        <begin position="81"/>
        <end position="104"/>
    </location>
</feature>
<feature type="compositionally biased region" description="Polar residues" evidence="1">
    <location>
        <begin position="34"/>
        <end position="48"/>
    </location>
</feature>
<dbReference type="InterPro" id="IPR001199">
    <property type="entry name" value="Cyt_B5-like_heme/steroid-bd"/>
</dbReference>
<keyword evidence="2" id="KW-0472">Membrane</keyword>
<accession>A0AAE0G5E9</accession>
<dbReference type="InterPro" id="IPR036400">
    <property type="entry name" value="Cyt_B5-like_heme/steroid_sf"/>
</dbReference>
<keyword evidence="2" id="KW-1133">Transmembrane helix</keyword>
<feature type="compositionally biased region" description="Pro residues" evidence="1">
    <location>
        <begin position="366"/>
        <end position="376"/>
    </location>
</feature>
<dbReference type="InterPro" id="IPR014917">
    <property type="entry name" value="DUF1800"/>
</dbReference>
<name>A0AAE0G5E9_9CHLO</name>
<dbReference type="EMBL" id="LGRX02009449">
    <property type="protein sequence ID" value="KAK3271677.1"/>
    <property type="molecule type" value="Genomic_DNA"/>
</dbReference>
<feature type="compositionally biased region" description="Pro residues" evidence="1">
    <location>
        <begin position="284"/>
        <end position="308"/>
    </location>
</feature>
<dbReference type="SUPFAM" id="SSF55856">
    <property type="entry name" value="Cytochrome b5-like heme/steroid binding domain"/>
    <property type="match status" value="1"/>
</dbReference>
<dbReference type="PANTHER" id="PTHR24216:SF65">
    <property type="entry name" value="PAXILLIN-LIKE PROTEIN 1"/>
    <property type="match status" value="1"/>
</dbReference>
<reference evidence="4 5" key="1">
    <citation type="journal article" date="2015" name="Genome Biol. Evol.">
        <title>Comparative Genomics of a Bacterivorous Green Alga Reveals Evolutionary Causalities and Consequences of Phago-Mixotrophic Mode of Nutrition.</title>
        <authorList>
            <person name="Burns J.A."/>
            <person name="Paasch A."/>
            <person name="Narechania A."/>
            <person name="Kim E."/>
        </authorList>
    </citation>
    <scope>NUCLEOTIDE SEQUENCE [LARGE SCALE GENOMIC DNA]</scope>
    <source>
        <strain evidence="4 5">PLY_AMNH</strain>
    </source>
</reference>
<feature type="compositionally biased region" description="Low complexity" evidence="1">
    <location>
        <begin position="327"/>
        <end position="365"/>
    </location>
</feature>
<sequence>MARSLSLEEQDVVQANPLLPHVAAREEQQLGVQISYPNSGPENPTLPRTANAPVRDSPPPQNLERLKSVQVGGNAACKWKLLAAILTLVAIGAVVALAVILAGADSGSPGHSSPPPPSSISLSLTPLNPPPSPPPRKWAGYPPPRCPPLPAPEEIDWATYSPPPSPLQAPPAEINPTAVASSITFPSLSMSSLDDPEYRASLRASFKNDLASFAEVTPDAVTVDGVFSGSVTVESTITFQQEPRAAIFAARLSEVAMSEVFVSSDMAEYATDASVNNIQVASSPVPPPNAQTLPLSPPPPSPNPPPQTAVPGTTSAPSSGTFSDEITPSLPQSPPSTTAVPTTAPAASPTMAPTVVQTSAESPAPTRSPTPGPAPTGAPASGTYTMAMVASHNTAQDCWVAIHGKAVDVTGWRDSHPGGAEVLRCGTDLTARFEDQHGDLGSLESRAAQWSPQVVLLGDLEDTEAEEEAAERVAGFVEYDFSQVTRQTPPGSGEEFKTLIYLELKGGWDSAAVFVNVKSEEEIHLWCSKRPTLSAAQYCECLETGTEIDDNTGQENEVCGRYALLTHSAVDELNAGLPSESHKKKLYPMTNTEDHLAMTDLLAGESSTSWLTLWDSGDMAVVPGVGRFDHERSHFEVKDAAAKGVSTTEEPTTRHGWLAKSIFAFNSLYCQWGESEADCHKTANRTRMVDGISLVNSAAGPNALEVSDSSISGSSFLHISGVNNVDAVLNTELYNYDNPFVLSADDLGGGGRESSPDSSGQGMSNTEHPGDENDGDDTGTLETNHALEDLLDKESTTFHGIGVVQELLSEYMVKVAERCPLFPEMEEWADSESDGEIGMQLRAVAILIINNVRPKVFQLQHGSYDTHSSQAATMATLLADLRTGVFTFVRAAKECGFWDDVLLTIFSEFGRRFEENSKQGTDHGWGHYLVLFGQSLQRQVYGYNVYTNASTLGSVVPSHVDSYNQTLGTKGDLRMTTDIEAFNSCVLDAMGLPGLWRLGDCPPEMRLRANLGTVPRFDETQYYADSAASGGSGAAPGNDGLAWDGGKAYLDETLTSAEVLHFSRRVGYSAKSFGLEEHLASNYSGAGLTLRDALSELLGDETILQGLDATPKVYANYQYRRTTPINLYSETLWSADVWQDVHELPYPRVDTFEARAGRWGMEGFFDMASLSVTADGMEGLAYHGAVALASEYVGREGEVLREIQTQATVFHLPEAFYLEDGVVYKKLKTTWDATTGVLAVAAADTVDWYQTVMRAADVKQISTVTVEQIIEDWRCDAATGTSPSDPAVSCDPQCDLEALLNVSFDEETAFLKNPGWKGADGSRESATFRVLKHCTKYINGDADRTQYEKERNLQVKNAVADDLYMTYFTNMLNPGAGLRARMTWFFLNWFATPLSAIDNDYLLMYQQYNTLWTQALGDYRALAVDMFNDGALRKSLDQLDDIVCGTAPVENFAREYFERFTVGLEAHNEGDIKRLAKALMNCKDDHETENQDLTTPGIIFSDPNEEVWTLTEADQRAVVDRVLDFKMVASEPPAAAQRLCDKLYKEFGTPPTVGDRDTLSSVLMPPSVVECARQLYDNNYNLIFALQHILEDKPNFKDTLGQKSRWPKSLISGPYMDFDLPMTLQQMKTWTRNVGMPAFEPQDVSGYDIDDVWTLDRVSNAHDFLDRKATSGALAWFDNSQFESMETMQAALAAYRLPGTSDLYSFVLRVCDFDLFVPEEGEDGSHIVNATFLFDTSVAEHRRKSQRYRIWARAVELAVTNVCQFLS</sequence>
<dbReference type="PROSITE" id="PS50255">
    <property type="entry name" value="CYTOCHROME_B5_2"/>
    <property type="match status" value="1"/>
</dbReference>
<protein>
    <recommendedName>
        <fullName evidence="3">Cytochrome b5 heme-binding domain-containing protein</fullName>
    </recommendedName>
</protein>
<evidence type="ECO:0000313" key="5">
    <source>
        <dbReference type="Proteomes" id="UP001190700"/>
    </source>
</evidence>
<feature type="region of interest" description="Disordered" evidence="1">
    <location>
        <begin position="280"/>
        <end position="379"/>
    </location>
</feature>
<dbReference type="Proteomes" id="UP001190700">
    <property type="component" value="Unassembled WGS sequence"/>
</dbReference>
<organism evidence="4 5">
    <name type="scientific">Cymbomonas tetramitiformis</name>
    <dbReference type="NCBI Taxonomy" id="36881"/>
    <lineage>
        <taxon>Eukaryota</taxon>
        <taxon>Viridiplantae</taxon>
        <taxon>Chlorophyta</taxon>
        <taxon>Pyramimonadophyceae</taxon>
        <taxon>Pyramimonadales</taxon>
        <taxon>Pyramimonadaceae</taxon>
        <taxon>Cymbomonas</taxon>
    </lineage>
</organism>